<comment type="caution">
    <text evidence="4">The sequence shown here is derived from an EMBL/GenBank/DDBJ whole genome shotgun (WGS) entry which is preliminary data.</text>
</comment>
<keyword evidence="1" id="KW-0863">Zinc-finger</keyword>
<dbReference type="AlphaFoldDB" id="A0AAV7PWP8"/>
<feature type="region of interest" description="Disordered" evidence="2">
    <location>
        <begin position="1"/>
        <end position="56"/>
    </location>
</feature>
<sequence length="90" mass="10113">MERRRTRVPYQSGNSRTSSRRTDDVPSEASPPPTQEPMQIDPIRGPLTESEREDRRQKGLCLYCGKAGHLIRSCPVRPSRPAGNANSRPL</sequence>
<dbReference type="InterPro" id="IPR001878">
    <property type="entry name" value="Znf_CCHC"/>
</dbReference>
<keyword evidence="5" id="KW-1185">Reference proteome</keyword>
<dbReference type="PROSITE" id="PS50158">
    <property type="entry name" value="ZF_CCHC"/>
    <property type="match status" value="1"/>
</dbReference>
<gene>
    <name evidence="4" type="ORF">NDU88_011059</name>
</gene>
<accession>A0AAV7PWP8</accession>
<dbReference type="SUPFAM" id="SSF57756">
    <property type="entry name" value="Retrovirus zinc finger-like domains"/>
    <property type="match status" value="1"/>
</dbReference>
<proteinExistence type="predicted"/>
<dbReference type="GO" id="GO:0008270">
    <property type="term" value="F:zinc ion binding"/>
    <property type="evidence" value="ECO:0007669"/>
    <property type="project" value="UniProtKB-KW"/>
</dbReference>
<dbReference type="Gene3D" id="4.10.60.10">
    <property type="entry name" value="Zinc finger, CCHC-type"/>
    <property type="match status" value="1"/>
</dbReference>
<keyword evidence="1" id="KW-0479">Metal-binding</keyword>
<evidence type="ECO:0000313" key="5">
    <source>
        <dbReference type="Proteomes" id="UP001066276"/>
    </source>
</evidence>
<keyword evidence="1" id="KW-0862">Zinc</keyword>
<evidence type="ECO:0000259" key="3">
    <source>
        <dbReference type="PROSITE" id="PS50158"/>
    </source>
</evidence>
<evidence type="ECO:0000256" key="1">
    <source>
        <dbReference type="PROSITE-ProRule" id="PRU00047"/>
    </source>
</evidence>
<organism evidence="4 5">
    <name type="scientific">Pleurodeles waltl</name>
    <name type="common">Iberian ribbed newt</name>
    <dbReference type="NCBI Taxonomy" id="8319"/>
    <lineage>
        <taxon>Eukaryota</taxon>
        <taxon>Metazoa</taxon>
        <taxon>Chordata</taxon>
        <taxon>Craniata</taxon>
        <taxon>Vertebrata</taxon>
        <taxon>Euteleostomi</taxon>
        <taxon>Amphibia</taxon>
        <taxon>Batrachia</taxon>
        <taxon>Caudata</taxon>
        <taxon>Salamandroidea</taxon>
        <taxon>Salamandridae</taxon>
        <taxon>Pleurodelinae</taxon>
        <taxon>Pleurodeles</taxon>
    </lineage>
</organism>
<feature type="domain" description="CCHC-type" evidence="3">
    <location>
        <begin position="61"/>
        <end position="75"/>
    </location>
</feature>
<dbReference type="EMBL" id="JANPWB010000011">
    <property type="protein sequence ID" value="KAJ1132756.1"/>
    <property type="molecule type" value="Genomic_DNA"/>
</dbReference>
<evidence type="ECO:0000256" key="2">
    <source>
        <dbReference type="SAM" id="MobiDB-lite"/>
    </source>
</evidence>
<protein>
    <recommendedName>
        <fullName evidence="3">CCHC-type domain-containing protein</fullName>
    </recommendedName>
</protein>
<dbReference type="Proteomes" id="UP001066276">
    <property type="component" value="Chromosome 7"/>
</dbReference>
<evidence type="ECO:0000313" key="4">
    <source>
        <dbReference type="EMBL" id="KAJ1132756.1"/>
    </source>
</evidence>
<dbReference type="InterPro" id="IPR036875">
    <property type="entry name" value="Znf_CCHC_sf"/>
</dbReference>
<reference evidence="4" key="1">
    <citation type="journal article" date="2022" name="bioRxiv">
        <title>Sequencing and chromosome-scale assembly of the giantPleurodeles waltlgenome.</title>
        <authorList>
            <person name="Brown T."/>
            <person name="Elewa A."/>
            <person name="Iarovenko S."/>
            <person name="Subramanian E."/>
            <person name="Araus A.J."/>
            <person name="Petzold A."/>
            <person name="Susuki M."/>
            <person name="Suzuki K.-i.T."/>
            <person name="Hayashi T."/>
            <person name="Toyoda A."/>
            <person name="Oliveira C."/>
            <person name="Osipova E."/>
            <person name="Leigh N.D."/>
            <person name="Simon A."/>
            <person name="Yun M.H."/>
        </authorList>
    </citation>
    <scope>NUCLEOTIDE SEQUENCE</scope>
    <source>
        <strain evidence="4">20211129_DDA</strain>
        <tissue evidence="4">Liver</tissue>
    </source>
</reference>
<dbReference type="GO" id="GO:0003676">
    <property type="term" value="F:nucleic acid binding"/>
    <property type="evidence" value="ECO:0007669"/>
    <property type="project" value="InterPro"/>
</dbReference>
<name>A0AAV7PWP8_PLEWA</name>